<dbReference type="InterPro" id="IPR042277">
    <property type="entry name" value="IST1-like"/>
</dbReference>
<dbReference type="PANTHER" id="PTHR12161:SF26">
    <property type="entry name" value="EXPRESSED PROTEIN"/>
    <property type="match status" value="1"/>
</dbReference>
<evidence type="ECO:0008006" key="3">
    <source>
        <dbReference type="Google" id="ProtNLM"/>
    </source>
</evidence>
<dbReference type="Pfam" id="PF03398">
    <property type="entry name" value="Ist1"/>
    <property type="match status" value="2"/>
</dbReference>
<dbReference type="Gene3D" id="1.20.1260.60">
    <property type="entry name" value="Vacuolar protein sorting-associated protein Ist1"/>
    <property type="match status" value="2"/>
</dbReference>
<protein>
    <recommendedName>
        <fullName evidence="3">Regulator of Vps4 activity in the MVB pathway protein</fullName>
    </recommendedName>
</protein>
<comment type="caution">
    <text evidence="2">The sequence shown here is derived from an EMBL/GenBank/DDBJ whole genome shotgun (WGS) entry which is preliminary data.</text>
</comment>
<dbReference type="InterPro" id="IPR005061">
    <property type="entry name" value="Ist1"/>
</dbReference>
<reference evidence="2" key="1">
    <citation type="journal article" date="2018" name="Nat. Genet.">
        <title>Extensive intraspecific gene order and gene structural variations between Mo17 and other maize genomes.</title>
        <authorList>
            <person name="Sun S."/>
            <person name="Zhou Y."/>
            <person name="Chen J."/>
            <person name="Shi J."/>
            <person name="Zhao H."/>
            <person name="Zhao H."/>
            <person name="Song W."/>
            <person name="Zhang M."/>
            <person name="Cui Y."/>
            <person name="Dong X."/>
            <person name="Liu H."/>
            <person name="Ma X."/>
            <person name="Jiao Y."/>
            <person name="Wang B."/>
            <person name="Wei X."/>
            <person name="Stein J.C."/>
            <person name="Glaubitz J.C."/>
            <person name="Lu F."/>
            <person name="Yu G."/>
            <person name="Liang C."/>
            <person name="Fengler K."/>
            <person name="Li B."/>
            <person name="Rafalski A."/>
            <person name="Schnable P.S."/>
            <person name="Ware D.H."/>
            <person name="Buckler E.S."/>
            <person name="Lai J."/>
        </authorList>
    </citation>
    <scope>NUCLEOTIDE SEQUENCE [LARGE SCALE GENOMIC DNA]</scope>
    <source>
        <tissue evidence="2">Seedling</tissue>
    </source>
</reference>
<name>A0A317YJB1_MAIZE</name>
<organism evidence="2">
    <name type="scientific">Zea mays</name>
    <name type="common">Maize</name>
    <dbReference type="NCBI Taxonomy" id="4577"/>
    <lineage>
        <taxon>Eukaryota</taxon>
        <taxon>Viridiplantae</taxon>
        <taxon>Streptophyta</taxon>
        <taxon>Embryophyta</taxon>
        <taxon>Tracheophyta</taxon>
        <taxon>Spermatophyta</taxon>
        <taxon>Magnoliopsida</taxon>
        <taxon>Liliopsida</taxon>
        <taxon>Poales</taxon>
        <taxon>Poaceae</taxon>
        <taxon>PACMAD clade</taxon>
        <taxon>Panicoideae</taxon>
        <taxon>Andropogonodae</taxon>
        <taxon>Andropogoneae</taxon>
        <taxon>Tripsacinae</taxon>
        <taxon>Zea</taxon>
    </lineage>
</organism>
<dbReference type="ExpressionAtlas" id="A0A317YJB1">
    <property type="expression patterns" value="baseline and differential"/>
</dbReference>
<dbReference type="EMBL" id="NCVQ01000001">
    <property type="protein sequence ID" value="PWZ58703.1"/>
    <property type="molecule type" value="Genomic_DNA"/>
</dbReference>
<dbReference type="AlphaFoldDB" id="A0A317YJB1"/>
<proteinExistence type="inferred from homology"/>
<accession>A0A317YJB1</accession>
<dbReference type="GO" id="GO:0015031">
    <property type="term" value="P:protein transport"/>
    <property type="evidence" value="ECO:0007669"/>
    <property type="project" value="InterPro"/>
</dbReference>
<dbReference type="EMBL" id="NCVQ01000001">
    <property type="protein sequence ID" value="PWZ58704.1"/>
    <property type="molecule type" value="Genomic_DNA"/>
</dbReference>
<dbReference type="Proteomes" id="UP000251960">
    <property type="component" value="Chromosome 1"/>
</dbReference>
<accession>A0A317YLE1</accession>
<evidence type="ECO:0000313" key="2">
    <source>
        <dbReference type="EMBL" id="PWZ58703.1"/>
    </source>
</evidence>
<dbReference type="PANTHER" id="PTHR12161">
    <property type="entry name" value="IST1 FAMILY MEMBER"/>
    <property type="match status" value="1"/>
</dbReference>
<comment type="similarity">
    <text evidence="1">Belongs to the IST1 family.</text>
</comment>
<sequence length="201" mass="22151">MGFIHRGPSKQSSKVKTLLGLALSRLTAARRPRLARRSISRSDVGQLLALSHLDRALHRAEQLIEEDNMLEAFNIIELHCNCLIEHAKQLDKPKLNAARTFGRQPPGSYLQPGGAAICRSCCLQRTILANKFGDDFATMAKEGTGVVDSMLVWKLSGSKTNMEVKKKVVKEIAAENNVSVDFSELQEVVEQDGSGNSPHHH</sequence>
<gene>
    <name evidence="2" type="ORF">Zm00014a_011995</name>
</gene>
<evidence type="ECO:0000256" key="1">
    <source>
        <dbReference type="ARBA" id="ARBA00005536"/>
    </source>
</evidence>